<dbReference type="AlphaFoldDB" id="A0A0B6YKJ4"/>
<protein>
    <submittedName>
        <fullName evidence="1">Uncharacterized protein</fullName>
    </submittedName>
</protein>
<reference evidence="1" key="1">
    <citation type="submission" date="2014-12" db="EMBL/GenBank/DDBJ databases">
        <title>Insight into the proteome of Arion vulgaris.</title>
        <authorList>
            <person name="Aradska J."/>
            <person name="Bulat T."/>
            <person name="Smidak R."/>
            <person name="Sarate P."/>
            <person name="Gangsoo J."/>
            <person name="Sialana F."/>
            <person name="Bilban M."/>
            <person name="Lubec G."/>
        </authorList>
    </citation>
    <scope>NUCLEOTIDE SEQUENCE</scope>
    <source>
        <tissue evidence="1">Skin</tissue>
    </source>
</reference>
<feature type="non-terminal residue" evidence="1">
    <location>
        <position position="1"/>
    </location>
</feature>
<proteinExistence type="predicted"/>
<name>A0A0B6YKJ4_9EUPU</name>
<accession>A0A0B6YKJ4</accession>
<organism evidence="1">
    <name type="scientific">Arion vulgaris</name>
    <dbReference type="NCBI Taxonomy" id="1028688"/>
    <lineage>
        <taxon>Eukaryota</taxon>
        <taxon>Metazoa</taxon>
        <taxon>Spiralia</taxon>
        <taxon>Lophotrochozoa</taxon>
        <taxon>Mollusca</taxon>
        <taxon>Gastropoda</taxon>
        <taxon>Heterobranchia</taxon>
        <taxon>Euthyneura</taxon>
        <taxon>Panpulmonata</taxon>
        <taxon>Eupulmonata</taxon>
        <taxon>Stylommatophora</taxon>
        <taxon>Helicina</taxon>
        <taxon>Arionoidea</taxon>
        <taxon>Arionidae</taxon>
        <taxon>Arion</taxon>
    </lineage>
</organism>
<evidence type="ECO:0000313" key="1">
    <source>
        <dbReference type="EMBL" id="CEK56712.1"/>
    </source>
</evidence>
<dbReference type="EMBL" id="HACG01009847">
    <property type="protein sequence ID" value="CEK56712.1"/>
    <property type="molecule type" value="Transcribed_RNA"/>
</dbReference>
<gene>
    <name evidence="1" type="primary">ORF28332</name>
</gene>
<sequence>PPEKFYNGWYPIREQCSFPDHKPTPRAGMKSVKGLQFRYLQPTTFFSNLI</sequence>